<keyword evidence="3" id="KW-1185">Reference proteome</keyword>
<evidence type="ECO:0000313" key="3">
    <source>
        <dbReference type="Proteomes" id="UP000604481"/>
    </source>
</evidence>
<sequence>MHPRLLPKLTALLLLAAPLLHAAETKPAEQVMQALADAEEQLDEGLKRFGYLSGLALGCVDKSQRTQFEREVMDVNAGIVRALGTDRAFLYAASFGYGSHMQIKLDECKTVLTRYDERIAKFRKGQQEGLK</sequence>
<organism evidence="2 3">
    <name type="scientific">Chitinilyticum piscinae</name>
    <dbReference type="NCBI Taxonomy" id="2866724"/>
    <lineage>
        <taxon>Bacteria</taxon>
        <taxon>Pseudomonadati</taxon>
        <taxon>Pseudomonadota</taxon>
        <taxon>Betaproteobacteria</taxon>
        <taxon>Neisseriales</taxon>
        <taxon>Chitinibacteraceae</taxon>
        <taxon>Chitinilyticum</taxon>
    </lineage>
</organism>
<gene>
    <name evidence="2" type="ORF">INR99_07405</name>
</gene>
<feature type="chain" id="PRO_5035279197" evidence="1">
    <location>
        <begin position="23"/>
        <end position="131"/>
    </location>
</feature>
<proteinExistence type="predicted"/>
<dbReference type="EMBL" id="JADFUA010000003">
    <property type="protein sequence ID" value="MBE9609171.1"/>
    <property type="molecule type" value="Genomic_DNA"/>
</dbReference>
<comment type="caution">
    <text evidence="2">The sequence shown here is derived from an EMBL/GenBank/DDBJ whole genome shotgun (WGS) entry which is preliminary data.</text>
</comment>
<feature type="signal peptide" evidence="1">
    <location>
        <begin position="1"/>
        <end position="22"/>
    </location>
</feature>
<evidence type="ECO:0000256" key="1">
    <source>
        <dbReference type="SAM" id="SignalP"/>
    </source>
</evidence>
<protein>
    <submittedName>
        <fullName evidence="2">Uncharacterized protein</fullName>
    </submittedName>
</protein>
<keyword evidence="1" id="KW-0732">Signal</keyword>
<evidence type="ECO:0000313" key="2">
    <source>
        <dbReference type="EMBL" id="MBE9609171.1"/>
    </source>
</evidence>
<name>A0A8J7FR02_9NEIS</name>
<reference evidence="2 3" key="1">
    <citation type="submission" date="2020-10" db="EMBL/GenBank/DDBJ databases">
        <title>The genome sequence of Chitinilyticum litopenaei 4Y14.</title>
        <authorList>
            <person name="Liu Y."/>
        </authorList>
    </citation>
    <scope>NUCLEOTIDE SEQUENCE [LARGE SCALE GENOMIC DNA]</scope>
    <source>
        <strain evidence="2 3">4Y14</strain>
    </source>
</reference>
<dbReference type="Proteomes" id="UP000604481">
    <property type="component" value="Unassembled WGS sequence"/>
</dbReference>
<accession>A0A8J7FR02</accession>
<dbReference type="RefSeq" id="WP_194115685.1">
    <property type="nucleotide sequence ID" value="NZ_JADFUA010000003.1"/>
</dbReference>
<dbReference type="AlphaFoldDB" id="A0A8J7FR02"/>